<organism evidence="2 3">
    <name type="scientific">Hapsidospora chrysogenum (strain ATCC 11550 / CBS 779.69 / DSM 880 / IAM 14645 / JCM 23072 / IMI 49137)</name>
    <name type="common">Acremonium chrysogenum</name>
    <dbReference type="NCBI Taxonomy" id="857340"/>
    <lineage>
        <taxon>Eukaryota</taxon>
        <taxon>Fungi</taxon>
        <taxon>Dikarya</taxon>
        <taxon>Ascomycota</taxon>
        <taxon>Pezizomycotina</taxon>
        <taxon>Sordariomycetes</taxon>
        <taxon>Hypocreomycetidae</taxon>
        <taxon>Hypocreales</taxon>
        <taxon>Bionectriaceae</taxon>
        <taxon>Hapsidospora</taxon>
    </lineage>
</organism>
<reference evidence="3" key="1">
    <citation type="journal article" date="2014" name="Genome Announc.">
        <title>Genome sequence and annotation of Acremonium chrysogenum, producer of the beta-lactam antibiotic cephalosporin C.</title>
        <authorList>
            <person name="Terfehr D."/>
            <person name="Dahlmann T.A."/>
            <person name="Specht T."/>
            <person name="Zadra I."/>
            <person name="Kuernsteiner H."/>
            <person name="Kueck U."/>
        </authorList>
    </citation>
    <scope>NUCLEOTIDE SEQUENCE [LARGE SCALE GENOMIC DNA]</scope>
    <source>
        <strain evidence="3">ATCC 11550 / CBS 779.69 / DSM 880 / IAM 14645 / JCM 23072 / IMI 49137</strain>
    </source>
</reference>
<keyword evidence="3" id="KW-1185">Reference proteome</keyword>
<sequence>MHISTSAAIDPLDPKVEQTRVSETLVSSSTESTPTVCNCSIEDLISQLLKNLPPGTALALKHWISAHLELSLKKNAACASRYSMKVSNLRANGDFVEKQNHGTPGWLNVRAERPPSTPASDADDESSAIHEVNQASVGVSGESPTRQRLMVKAPLDHVAVSHFSLDSTGLHTDLKQCNTPVDTEECALKNTFAKRLLDLFVEPTEIELQMSDEQ</sequence>
<evidence type="ECO:0000313" key="3">
    <source>
        <dbReference type="Proteomes" id="UP000029964"/>
    </source>
</evidence>
<protein>
    <submittedName>
        <fullName evidence="2">Uncharacterized protein</fullName>
    </submittedName>
</protein>
<evidence type="ECO:0000256" key="1">
    <source>
        <dbReference type="SAM" id="MobiDB-lite"/>
    </source>
</evidence>
<accession>A0A086TD51</accession>
<comment type="caution">
    <text evidence="2">The sequence shown here is derived from an EMBL/GenBank/DDBJ whole genome shotgun (WGS) entry which is preliminary data.</text>
</comment>
<dbReference type="AlphaFoldDB" id="A0A086TD51"/>
<dbReference type="Proteomes" id="UP000029964">
    <property type="component" value="Unassembled WGS sequence"/>
</dbReference>
<feature type="region of interest" description="Disordered" evidence="1">
    <location>
        <begin position="103"/>
        <end position="128"/>
    </location>
</feature>
<dbReference type="EMBL" id="JPKY01000011">
    <property type="protein sequence ID" value="KFH47283.1"/>
    <property type="molecule type" value="Genomic_DNA"/>
</dbReference>
<name>A0A086TD51_HAPC1</name>
<gene>
    <name evidence="2" type="ORF">ACRE_018550</name>
</gene>
<dbReference type="HOGENOM" id="CLU_1288571_0_0_1"/>
<evidence type="ECO:0000313" key="2">
    <source>
        <dbReference type="EMBL" id="KFH47283.1"/>
    </source>
</evidence>
<proteinExistence type="predicted"/>